<dbReference type="SUPFAM" id="SSF47616">
    <property type="entry name" value="GST C-terminal domain-like"/>
    <property type="match status" value="1"/>
</dbReference>
<dbReference type="InterPro" id="IPR050213">
    <property type="entry name" value="GST_superfamily"/>
</dbReference>
<dbReference type="InterPro" id="IPR036282">
    <property type="entry name" value="Glutathione-S-Trfase_C_sf"/>
</dbReference>
<keyword evidence="4" id="KW-1185">Reference proteome</keyword>
<accession>A0ABD0KDB2</accession>
<dbReference type="AlphaFoldDB" id="A0ABD0KDB2"/>
<reference evidence="3 4" key="1">
    <citation type="journal article" date="2023" name="Sci. Data">
        <title>Genome assembly of the Korean intertidal mud-creeper Batillaria attramentaria.</title>
        <authorList>
            <person name="Patra A.K."/>
            <person name="Ho P.T."/>
            <person name="Jun S."/>
            <person name="Lee S.J."/>
            <person name="Kim Y."/>
            <person name="Won Y.J."/>
        </authorList>
    </citation>
    <scope>NUCLEOTIDE SEQUENCE [LARGE SCALE GENOMIC DNA]</scope>
    <source>
        <strain evidence="3">Wonlab-2016</strain>
    </source>
</reference>
<evidence type="ECO:0000313" key="4">
    <source>
        <dbReference type="Proteomes" id="UP001519460"/>
    </source>
</evidence>
<evidence type="ECO:0000259" key="2">
    <source>
        <dbReference type="PROSITE" id="PS50405"/>
    </source>
</evidence>
<organism evidence="3 4">
    <name type="scientific">Batillaria attramentaria</name>
    <dbReference type="NCBI Taxonomy" id="370345"/>
    <lineage>
        <taxon>Eukaryota</taxon>
        <taxon>Metazoa</taxon>
        <taxon>Spiralia</taxon>
        <taxon>Lophotrochozoa</taxon>
        <taxon>Mollusca</taxon>
        <taxon>Gastropoda</taxon>
        <taxon>Caenogastropoda</taxon>
        <taxon>Sorbeoconcha</taxon>
        <taxon>Cerithioidea</taxon>
        <taxon>Batillariidae</taxon>
        <taxon>Batillaria</taxon>
    </lineage>
</organism>
<name>A0ABD0KDB2_9CAEN</name>
<gene>
    <name evidence="3" type="ORF">BaRGS_00023653</name>
</gene>
<dbReference type="Gene3D" id="1.20.1050.130">
    <property type="match status" value="1"/>
</dbReference>
<dbReference type="EMBL" id="JACVVK020000199">
    <property type="protein sequence ID" value="KAK7485113.1"/>
    <property type="molecule type" value="Genomic_DNA"/>
</dbReference>
<comment type="caution">
    <text evidence="3">The sequence shown here is derived from an EMBL/GenBank/DDBJ whole genome shotgun (WGS) entry which is preliminary data.</text>
</comment>
<dbReference type="InterPro" id="IPR004045">
    <property type="entry name" value="Glutathione_S-Trfase_N"/>
</dbReference>
<dbReference type="PANTHER" id="PTHR11571:SF150">
    <property type="entry name" value="GLUTATHIONE S-TRANSFERASE"/>
    <property type="match status" value="1"/>
</dbReference>
<dbReference type="Pfam" id="PF02798">
    <property type="entry name" value="GST_N"/>
    <property type="match status" value="1"/>
</dbReference>
<protein>
    <recommendedName>
        <fullName evidence="5">Glutathione S-transferase</fullName>
    </recommendedName>
</protein>
<dbReference type="SUPFAM" id="SSF52833">
    <property type="entry name" value="Thioredoxin-like"/>
    <property type="match status" value="1"/>
</dbReference>
<dbReference type="CDD" id="cd03192">
    <property type="entry name" value="GST_C_Sigma_like"/>
    <property type="match status" value="1"/>
</dbReference>
<evidence type="ECO:0000313" key="3">
    <source>
        <dbReference type="EMBL" id="KAK7485113.1"/>
    </source>
</evidence>
<dbReference type="PROSITE" id="PS50404">
    <property type="entry name" value="GST_NTER"/>
    <property type="match status" value="1"/>
</dbReference>
<dbReference type="InterPro" id="IPR036249">
    <property type="entry name" value="Thioredoxin-like_sf"/>
</dbReference>
<dbReference type="InterPro" id="IPR004046">
    <property type="entry name" value="GST_C"/>
</dbReference>
<dbReference type="Gene3D" id="1.20.1050.10">
    <property type="match status" value="1"/>
</dbReference>
<evidence type="ECO:0000259" key="1">
    <source>
        <dbReference type="PROSITE" id="PS50404"/>
    </source>
</evidence>
<evidence type="ECO:0008006" key="5">
    <source>
        <dbReference type="Google" id="ProtNLM"/>
    </source>
</evidence>
<feature type="domain" description="GST C-terminal" evidence="2">
    <location>
        <begin position="10"/>
        <end position="161"/>
    </location>
</feature>
<dbReference type="PROSITE" id="PS50405">
    <property type="entry name" value="GST_CTER"/>
    <property type="match status" value="1"/>
</dbReference>
<dbReference type="PANTHER" id="PTHR11571">
    <property type="entry name" value="GLUTATHIONE S-TRANSFERASE"/>
    <property type="match status" value="1"/>
</dbReference>
<dbReference type="InterPro" id="IPR010987">
    <property type="entry name" value="Glutathione-S-Trfase_C-like"/>
</dbReference>
<dbReference type="Proteomes" id="UP001519460">
    <property type="component" value="Unassembled WGS sequence"/>
</dbReference>
<feature type="domain" description="GST N-terminal" evidence="1">
    <location>
        <begin position="2"/>
        <end position="83"/>
    </location>
</feature>
<proteinExistence type="predicted"/>
<dbReference type="Pfam" id="PF14497">
    <property type="entry name" value="GST_C_3"/>
    <property type="match status" value="1"/>
</dbReference>
<sequence length="161" mass="18788">MASIKLVYFDIRGRAEFIRLVLEAAGQEYEDERVQFADWPTVKPSLYGKTNLDGLRIDEVHGLWEDQMQNIAEFLRKALEEDLPKYFGFYEKMLKDNGGSGYLVGNSVSLGDFYLYDMQDNLLQLKKDALKDYPLMQKLRQNVESQPLVKAYLARRKETIF</sequence>
<dbReference type="CDD" id="cd03039">
    <property type="entry name" value="GST_N_Sigma_like"/>
    <property type="match status" value="1"/>
</dbReference>